<protein>
    <recommendedName>
        <fullName evidence="8">Amino acid transporter transmembrane domain-containing protein</fullName>
    </recommendedName>
</protein>
<keyword evidence="3 7" id="KW-0812">Transmembrane</keyword>
<dbReference type="PANTHER" id="PTHR22950">
    <property type="entry name" value="AMINO ACID TRANSPORTER"/>
    <property type="match status" value="1"/>
</dbReference>
<dbReference type="Proteomes" id="UP000054097">
    <property type="component" value="Unassembled WGS sequence"/>
</dbReference>
<dbReference type="HOGENOM" id="CLU_009646_3_0_1"/>
<dbReference type="GO" id="GO:0005774">
    <property type="term" value="C:vacuolar membrane"/>
    <property type="evidence" value="ECO:0007669"/>
    <property type="project" value="TreeGrafter"/>
</dbReference>
<feature type="transmembrane region" description="Helical" evidence="7">
    <location>
        <begin position="689"/>
        <end position="710"/>
    </location>
</feature>
<comment type="similarity">
    <text evidence="2">Belongs to the amino acid/polyamine transporter 2 family.</text>
</comment>
<evidence type="ECO:0000313" key="10">
    <source>
        <dbReference type="Proteomes" id="UP000054097"/>
    </source>
</evidence>
<evidence type="ECO:0000256" key="3">
    <source>
        <dbReference type="ARBA" id="ARBA00022692"/>
    </source>
</evidence>
<feature type="transmembrane region" description="Helical" evidence="7">
    <location>
        <begin position="477"/>
        <end position="495"/>
    </location>
</feature>
<keyword evidence="4 7" id="KW-1133">Transmembrane helix</keyword>
<evidence type="ECO:0000313" key="9">
    <source>
        <dbReference type="EMBL" id="KIM19660.1"/>
    </source>
</evidence>
<accession>A0A0C3A4S5</accession>
<feature type="region of interest" description="Disordered" evidence="6">
    <location>
        <begin position="309"/>
        <end position="358"/>
    </location>
</feature>
<evidence type="ECO:0000256" key="4">
    <source>
        <dbReference type="ARBA" id="ARBA00022989"/>
    </source>
</evidence>
<evidence type="ECO:0000256" key="2">
    <source>
        <dbReference type="ARBA" id="ARBA00008066"/>
    </source>
</evidence>
<proteinExistence type="inferred from homology"/>
<dbReference type="GO" id="GO:0015179">
    <property type="term" value="F:L-amino acid transmembrane transporter activity"/>
    <property type="evidence" value="ECO:0007669"/>
    <property type="project" value="TreeGrafter"/>
</dbReference>
<sequence>MSSPSKPLSIGSPRPKQQIDDGDEENVTHTPDLRQLRQQFGTPPVGTTIPPFRSGASLAVGSPLRPSSSAEVRPQSLRPVAQALLASGSGTATPLETPDATALGEEEKIKILRKHLVSREERMGHSRHPSNPSRHSSRRPSIHENQTPAKSSSKHVSRPETPAGPSQPPAEPFPIPYHAPGGDITHDIYKYQERAQRKARPRAASVIVPQHTIDQDPAFEHIHEPGGFRRNFMLLRANQDGLDEPPVTSTFIDFLYLFGHFAGEDLEEDTDEEELPTIDEEAPPYVTAFRTAAGSAGILRRDVGARSGEGSRVIMTPHPAARRSRDDADESTPLLARTNSRRRSISRQRRSRRSSISSHGDATVSQAILMLLKAFIGTGILFLGKAFSNGGMLFSSITLVLIALISLYSFLLLVDTKMVVPGSFGDIGGAIYGKWMRRAILFSIIISQLGFVAAYTIFVAENLQAFVMSVTHCKTFIPVQVLIFGQLVVFLPLAMIRNLAKLSFTALVADVFILIGIVYIGWNEVAVIVERGVAPLKWFNEKDFPLLIGTAVFSFEGIGLVIPITDSMREPHKFPKVLTGVMFFLIALFGGAGALSYAAYGDKIQTVVIKNLPTGKPEVQAVQFLYSLAILLSAPLQLFPALRIMENWLFTKSGKVDFKVKWEKNFFRALVVIGTYFVSWAGARDLDKFVSFVGSFACVPLCFVYPAMLHLKAVARTRRQRILDYLMIIFGTLAAIYTTAQTIKLAATPREDEGPTFENCPARPGGK</sequence>
<feature type="transmembrane region" description="Helical" evidence="7">
    <location>
        <begin position="502"/>
        <end position="522"/>
    </location>
</feature>
<evidence type="ECO:0000256" key="5">
    <source>
        <dbReference type="ARBA" id="ARBA00023136"/>
    </source>
</evidence>
<feature type="transmembrane region" description="Helical" evidence="7">
    <location>
        <begin position="393"/>
        <end position="414"/>
    </location>
</feature>
<reference evidence="10" key="2">
    <citation type="submission" date="2015-01" db="EMBL/GenBank/DDBJ databases">
        <title>Evolutionary Origins and Diversification of the Mycorrhizal Mutualists.</title>
        <authorList>
            <consortium name="DOE Joint Genome Institute"/>
            <consortium name="Mycorrhizal Genomics Consortium"/>
            <person name="Kohler A."/>
            <person name="Kuo A."/>
            <person name="Nagy L.G."/>
            <person name="Floudas D."/>
            <person name="Copeland A."/>
            <person name="Barry K.W."/>
            <person name="Cichocki N."/>
            <person name="Veneault-Fourrey C."/>
            <person name="LaButti K."/>
            <person name="Lindquist E.A."/>
            <person name="Lipzen A."/>
            <person name="Lundell T."/>
            <person name="Morin E."/>
            <person name="Murat C."/>
            <person name="Riley R."/>
            <person name="Ohm R."/>
            <person name="Sun H."/>
            <person name="Tunlid A."/>
            <person name="Henrissat B."/>
            <person name="Grigoriev I.V."/>
            <person name="Hibbett D.S."/>
            <person name="Martin F."/>
        </authorList>
    </citation>
    <scope>NUCLEOTIDE SEQUENCE [LARGE SCALE GENOMIC DNA]</scope>
    <source>
        <strain evidence="10">MAFF 305830</strain>
    </source>
</reference>
<organism evidence="9 10">
    <name type="scientific">Serendipita vermifera MAFF 305830</name>
    <dbReference type="NCBI Taxonomy" id="933852"/>
    <lineage>
        <taxon>Eukaryota</taxon>
        <taxon>Fungi</taxon>
        <taxon>Dikarya</taxon>
        <taxon>Basidiomycota</taxon>
        <taxon>Agaricomycotina</taxon>
        <taxon>Agaricomycetes</taxon>
        <taxon>Sebacinales</taxon>
        <taxon>Serendipitaceae</taxon>
        <taxon>Serendipita</taxon>
    </lineage>
</organism>
<feature type="domain" description="Amino acid transporter transmembrane" evidence="8">
    <location>
        <begin position="362"/>
        <end position="743"/>
    </location>
</feature>
<feature type="transmembrane region" description="Helical" evidence="7">
    <location>
        <begin position="435"/>
        <end position="457"/>
    </location>
</feature>
<feature type="transmembrane region" description="Helical" evidence="7">
    <location>
        <begin position="577"/>
        <end position="600"/>
    </location>
</feature>
<evidence type="ECO:0000259" key="8">
    <source>
        <dbReference type="Pfam" id="PF01490"/>
    </source>
</evidence>
<reference evidence="9 10" key="1">
    <citation type="submission" date="2014-04" db="EMBL/GenBank/DDBJ databases">
        <authorList>
            <consortium name="DOE Joint Genome Institute"/>
            <person name="Kuo A."/>
            <person name="Zuccaro A."/>
            <person name="Kohler A."/>
            <person name="Nagy L.G."/>
            <person name="Floudas D."/>
            <person name="Copeland A."/>
            <person name="Barry K.W."/>
            <person name="Cichocki N."/>
            <person name="Veneault-Fourrey C."/>
            <person name="LaButti K."/>
            <person name="Lindquist E.A."/>
            <person name="Lipzen A."/>
            <person name="Lundell T."/>
            <person name="Morin E."/>
            <person name="Murat C."/>
            <person name="Sun H."/>
            <person name="Tunlid A."/>
            <person name="Henrissat B."/>
            <person name="Grigoriev I.V."/>
            <person name="Hibbett D.S."/>
            <person name="Martin F."/>
            <person name="Nordberg H.P."/>
            <person name="Cantor M.N."/>
            <person name="Hua S.X."/>
        </authorList>
    </citation>
    <scope>NUCLEOTIDE SEQUENCE [LARGE SCALE GENOMIC DNA]</scope>
    <source>
        <strain evidence="9 10">MAFF 305830</strain>
    </source>
</reference>
<evidence type="ECO:0000256" key="7">
    <source>
        <dbReference type="SAM" id="Phobius"/>
    </source>
</evidence>
<feature type="transmembrane region" description="Helical" evidence="7">
    <location>
        <begin position="722"/>
        <end position="740"/>
    </location>
</feature>
<dbReference type="PANTHER" id="PTHR22950:SF666">
    <property type="entry name" value="VACUOLAR AMINO ACID TRANSPORTER 4"/>
    <property type="match status" value="1"/>
</dbReference>
<dbReference type="AlphaFoldDB" id="A0A0C3A4S5"/>
<feature type="transmembrane region" description="Helical" evidence="7">
    <location>
        <begin position="620"/>
        <end position="645"/>
    </location>
</feature>
<dbReference type="InterPro" id="IPR013057">
    <property type="entry name" value="AA_transpt_TM"/>
</dbReference>
<dbReference type="Pfam" id="PF01490">
    <property type="entry name" value="Aa_trans"/>
    <property type="match status" value="1"/>
</dbReference>
<dbReference type="EMBL" id="KN824584">
    <property type="protein sequence ID" value="KIM19660.1"/>
    <property type="molecule type" value="Genomic_DNA"/>
</dbReference>
<feature type="transmembrane region" description="Helical" evidence="7">
    <location>
        <begin position="544"/>
        <end position="565"/>
    </location>
</feature>
<feature type="compositionally biased region" description="Pro residues" evidence="6">
    <location>
        <begin position="165"/>
        <end position="177"/>
    </location>
</feature>
<evidence type="ECO:0000256" key="6">
    <source>
        <dbReference type="SAM" id="MobiDB-lite"/>
    </source>
</evidence>
<gene>
    <name evidence="9" type="ORF">M408DRAFT_31029</name>
</gene>
<keyword evidence="5 7" id="KW-0472">Membrane</keyword>
<dbReference type="STRING" id="933852.A0A0C3A4S5"/>
<feature type="region of interest" description="Disordered" evidence="6">
    <location>
        <begin position="1"/>
        <end position="184"/>
    </location>
</feature>
<dbReference type="OrthoDB" id="1684102at2759"/>
<feature type="compositionally biased region" description="Basic residues" evidence="6">
    <location>
        <begin position="339"/>
        <end position="353"/>
    </location>
</feature>
<keyword evidence="10" id="KW-1185">Reference proteome</keyword>
<name>A0A0C3A4S5_SERVB</name>
<feature type="transmembrane region" description="Helical" evidence="7">
    <location>
        <begin position="666"/>
        <end position="683"/>
    </location>
</feature>
<evidence type="ECO:0000256" key="1">
    <source>
        <dbReference type="ARBA" id="ARBA00004141"/>
    </source>
</evidence>
<comment type="subcellular location">
    <subcellularLocation>
        <location evidence="1">Membrane</location>
        <topology evidence="1">Multi-pass membrane protein</topology>
    </subcellularLocation>
</comment>